<protein>
    <submittedName>
        <fullName evidence="1">Uncharacterized protein</fullName>
    </submittedName>
</protein>
<comment type="caution">
    <text evidence="1">The sequence shown here is derived from an EMBL/GenBank/DDBJ whole genome shotgun (WGS) entry which is preliminary data.</text>
</comment>
<name>A0AA40G3Z8_9HYME</name>
<organism evidence="1 2">
    <name type="scientific">Melipona bicolor</name>
    <dbReference type="NCBI Taxonomy" id="60889"/>
    <lineage>
        <taxon>Eukaryota</taxon>
        <taxon>Metazoa</taxon>
        <taxon>Ecdysozoa</taxon>
        <taxon>Arthropoda</taxon>
        <taxon>Hexapoda</taxon>
        <taxon>Insecta</taxon>
        <taxon>Pterygota</taxon>
        <taxon>Neoptera</taxon>
        <taxon>Endopterygota</taxon>
        <taxon>Hymenoptera</taxon>
        <taxon>Apocrita</taxon>
        <taxon>Aculeata</taxon>
        <taxon>Apoidea</taxon>
        <taxon>Anthophila</taxon>
        <taxon>Apidae</taxon>
        <taxon>Melipona</taxon>
    </lineage>
</organism>
<evidence type="ECO:0000313" key="2">
    <source>
        <dbReference type="Proteomes" id="UP001177670"/>
    </source>
</evidence>
<keyword evidence="2" id="KW-1185">Reference proteome</keyword>
<accession>A0AA40G3Z8</accession>
<reference evidence="1" key="1">
    <citation type="submission" date="2021-10" db="EMBL/GenBank/DDBJ databases">
        <title>Melipona bicolor Genome sequencing and assembly.</title>
        <authorList>
            <person name="Araujo N.S."/>
            <person name="Arias M.C."/>
        </authorList>
    </citation>
    <scope>NUCLEOTIDE SEQUENCE</scope>
    <source>
        <strain evidence="1">USP_2M_L1-L4_2017</strain>
        <tissue evidence="1">Whole body</tissue>
    </source>
</reference>
<proteinExistence type="predicted"/>
<evidence type="ECO:0000313" key="1">
    <source>
        <dbReference type="EMBL" id="KAK1130259.1"/>
    </source>
</evidence>
<gene>
    <name evidence="1" type="ORF">K0M31_018398</name>
</gene>
<dbReference type="Proteomes" id="UP001177670">
    <property type="component" value="Unassembled WGS sequence"/>
</dbReference>
<dbReference type="AlphaFoldDB" id="A0AA40G3Z8"/>
<dbReference type="EMBL" id="JAHYIQ010000007">
    <property type="protein sequence ID" value="KAK1130259.1"/>
    <property type="molecule type" value="Genomic_DNA"/>
</dbReference>
<sequence>MLASVCNNPAQVLRGFFSNAAAYSFMERWEQVPGQPNCSMDELKSNGECARAHDVIKPLRMEFHEAALKFAEPRKRERETALYTDSCRCVLVDGGLPLENDIPRSRPPPLD</sequence>